<dbReference type="Pfam" id="PF10223">
    <property type="entry name" value="Menorin_N"/>
    <property type="match status" value="1"/>
</dbReference>
<accession>F7CNX3</accession>
<proteinExistence type="inferred from homology"/>
<dbReference type="OMA" id="CTVSTGW"/>
<dbReference type="STRING" id="13616.ENSMODP00000004790"/>
<dbReference type="Proteomes" id="UP000002280">
    <property type="component" value="Chromosome 2"/>
</dbReference>
<keyword evidence="4" id="KW-0472">Membrane</keyword>
<dbReference type="PANTHER" id="PTHR21184:SF4">
    <property type="entry name" value="PROTEIN FAM151A"/>
    <property type="match status" value="1"/>
</dbReference>
<reference evidence="8 9" key="1">
    <citation type="journal article" date="2007" name="Nature">
        <title>Genome of the marsupial Monodelphis domestica reveals innovation in non-coding sequences.</title>
        <authorList>
            <person name="Mikkelsen T.S."/>
            <person name="Wakefield M.J."/>
            <person name="Aken B."/>
            <person name="Amemiya C.T."/>
            <person name="Chang J.L."/>
            <person name="Duke S."/>
            <person name="Garber M."/>
            <person name="Gentles A.J."/>
            <person name="Goodstadt L."/>
            <person name="Heger A."/>
            <person name="Jurka J."/>
            <person name="Kamal M."/>
            <person name="Mauceli E."/>
            <person name="Searle S.M."/>
            <person name="Sharpe T."/>
            <person name="Baker M.L."/>
            <person name="Batzer M.A."/>
            <person name="Benos P.V."/>
            <person name="Belov K."/>
            <person name="Clamp M."/>
            <person name="Cook A."/>
            <person name="Cuff J."/>
            <person name="Das R."/>
            <person name="Davidow L."/>
            <person name="Deakin J.E."/>
            <person name="Fazzari M.J."/>
            <person name="Glass J.L."/>
            <person name="Grabherr M."/>
            <person name="Greally J.M."/>
            <person name="Gu W."/>
            <person name="Hore T.A."/>
            <person name="Huttley G.A."/>
            <person name="Kleber M."/>
            <person name="Jirtle R.L."/>
            <person name="Koina E."/>
            <person name="Lee J.T."/>
            <person name="Mahony S."/>
            <person name="Marra M.A."/>
            <person name="Miller R.D."/>
            <person name="Nicholls R.D."/>
            <person name="Oda M."/>
            <person name="Papenfuss A.T."/>
            <person name="Parra Z.E."/>
            <person name="Pollock D.D."/>
            <person name="Ray D.A."/>
            <person name="Schein J.E."/>
            <person name="Speed T.P."/>
            <person name="Thompson K."/>
            <person name="VandeBerg J.L."/>
            <person name="Wade C.M."/>
            <person name="Walker J.A."/>
            <person name="Waters P.D."/>
            <person name="Webber C."/>
            <person name="Weidman J.R."/>
            <person name="Xie X."/>
            <person name="Zody M.C."/>
            <person name="Baldwin J."/>
            <person name="Abdouelleil A."/>
            <person name="Abdulkadir J."/>
            <person name="Abebe A."/>
            <person name="Abera B."/>
            <person name="Abreu J."/>
            <person name="Acer S.C."/>
            <person name="Aftuck L."/>
            <person name="Alexander A."/>
            <person name="An P."/>
            <person name="Anderson E."/>
            <person name="Anderson S."/>
            <person name="Arachi H."/>
            <person name="Azer M."/>
            <person name="Bachantsang P."/>
            <person name="Barry A."/>
            <person name="Bayul T."/>
            <person name="Berlin A."/>
            <person name="Bessette D."/>
            <person name="Bloom T."/>
            <person name="Bloom T."/>
            <person name="Boguslavskiy L."/>
            <person name="Bonnet C."/>
            <person name="Boukhgalter B."/>
            <person name="Bourzgui I."/>
            <person name="Brown A."/>
            <person name="Cahill P."/>
            <person name="Channer S."/>
            <person name="Cheshatsang Y."/>
            <person name="Chuda L."/>
            <person name="Citroen M."/>
            <person name="Collymore A."/>
            <person name="Cooke P."/>
            <person name="Costello M."/>
            <person name="D'Aco K."/>
            <person name="Daza R."/>
            <person name="De Haan G."/>
            <person name="DeGray S."/>
            <person name="DeMaso C."/>
            <person name="Dhargay N."/>
            <person name="Dooley K."/>
            <person name="Dooley E."/>
            <person name="Doricent M."/>
            <person name="Dorje P."/>
            <person name="Dorjee K."/>
            <person name="Dupes A."/>
            <person name="Elong R."/>
            <person name="Falk J."/>
            <person name="Farina A."/>
            <person name="Faro S."/>
            <person name="Ferguson D."/>
            <person name="Fisher S."/>
            <person name="Foley C.D."/>
            <person name="Franke A."/>
            <person name="Friedrich D."/>
            <person name="Gadbois L."/>
            <person name="Gearin G."/>
            <person name="Gearin C.R."/>
            <person name="Giannoukos G."/>
            <person name="Goode T."/>
            <person name="Graham J."/>
            <person name="Grandbois E."/>
            <person name="Grewal S."/>
            <person name="Gyaltsen K."/>
            <person name="Hafez N."/>
            <person name="Hagos B."/>
            <person name="Hall J."/>
            <person name="Henson C."/>
            <person name="Hollinger A."/>
            <person name="Honan T."/>
            <person name="Huard M.D."/>
            <person name="Hughes L."/>
            <person name="Hurhula B."/>
            <person name="Husby M.E."/>
            <person name="Kamat A."/>
            <person name="Kanga B."/>
            <person name="Kashin S."/>
            <person name="Khazanovich D."/>
            <person name="Kisner P."/>
            <person name="Lance K."/>
            <person name="Lara M."/>
            <person name="Lee W."/>
            <person name="Lennon N."/>
            <person name="Letendre F."/>
            <person name="LeVine R."/>
            <person name="Lipovsky A."/>
            <person name="Liu X."/>
            <person name="Liu J."/>
            <person name="Liu S."/>
            <person name="Lokyitsang T."/>
            <person name="Lokyitsang Y."/>
            <person name="Lubonja R."/>
            <person name="Lui A."/>
            <person name="MacDonald P."/>
            <person name="Magnisalis V."/>
            <person name="Maru K."/>
            <person name="Matthews C."/>
            <person name="McCusker W."/>
            <person name="McDonough S."/>
            <person name="Mehta T."/>
            <person name="Meldrim J."/>
            <person name="Meneus L."/>
            <person name="Mihai O."/>
            <person name="Mihalev A."/>
            <person name="Mihova T."/>
            <person name="Mittelman R."/>
            <person name="Mlenga V."/>
            <person name="Montmayeur A."/>
            <person name="Mulrain L."/>
            <person name="Navidi A."/>
            <person name="Naylor J."/>
            <person name="Negash T."/>
            <person name="Nguyen T."/>
            <person name="Nguyen N."/>
            <person name="Nicol R."/>
            <person name="Norbu C."/>
            <person name="Norbu N."/>
            <person name="Novod N."/>
            <person name="O'Neill B."/>
            <person name="Osman S."/>
            <person name="Markiewicz E."/>
            <person name="Oyono O.L."/>
            <person name="Patti C."/>
            <person name="Phunkhang P."/>
            <person name="Pierre F."/>
            <person name="Priest M."/>
            <person name="Raghuraman S."/>
            <person name="Rege F."/>
            <person name="Reyes R."/>
            <person name="Rise C."/>
            <person name="Rogov P."/>
            <person name="Ross K."/>
            <person name="Ryan E."/>
            <person name="Settipalli S."/>
            <person name="Shea T."/>
            <person name="Sherpa N."/>
            <person name="Shi L."/>
            <person name="Shih D."/>
            <person name="Sparrow T."/>
            <person name="Spaulding J."/>
            <person name="Stalker J."/>
            <person name="Stange-Thomann N."/>
            <person name="Stavropoulos S."/>
            <person name="Stone C."/>
            <person name="Strader C."/>
            <person name="Tesfaye S."/>
            <person name="Thomson T."/>
            <person name="Thoulutsang Y."/>
            <person name="Thoulutsang D."/>
            <person name="Topham K."/>
            <person name="Topping I."/>
            <person name="Tsamla T."/>
            <person name="Vassiliev H."/>
            <person name="Vo A."/>
            <person name="Wangchuk T."/>
            <person name="Wangdi T."/>
            <person name="Weiand M."/>
            <person name="Wilkinson J."/>
            <person name="Wilson A."/>
            <person name="Yadav S."/>
            <person name="Young G."/>
            <person name="Yu Q."/>
            <person name="Zembek L."/>
            <person name="Zhong D."/>
            <person name="Zimmer A."/>
            <person name="Zwirko Z."/>
            <person name="Jaffe D.B."/>
            <person name="Alvarez P."/>
            <person name="Brockman W."/>
            <person name="Butler J."/>
            <person name="Chin C."/>
            <person name="Gnerre S."/>
            <person name="MacCallum I."/>
            <person name="Graves J.A."/>
            <person name="Ponting C.P."/>
            <person name="Breen M."/>
            <person name="Samollow P.B."/>
            <person name="Lander E.S."/>
            <person name="Lindblad-Toh K."/>
        </authorList>
    </citation>
    <scope>NUCLEOTIDE SEQUENCE [LARGE SCALE GENOMIC DNA]</scope>
</reference>
<keyword evidence="2" id="KW-0812">Transmembrane</keyword>
<dbReference type="InParanoid" id="F7CNX3"/>
<dbReference type="InterPro" id="IPR019356">
    <property type="entry name" value="Menorin_dom"/>
</dbReference>
<protein>
    <recommendedName>
        <fullName evidence="5">Protein FAM151A</fullName>
    </recommendedName>
</protein>
<evidence type="ECO:0000313" key="8">
    <source>
        <dbReference type="Ensembl" id="ENSMODP00000004790.4"/>
    </source>
</evidence>
<evidence type="ECO:0000256" key="1">
    <source>
        <dbReference type="ARBA" id="ARBA00004167"/>
    </source>
</evidence>
<keyword evidence="3" id="KW-1133">Transmembrane helix</keyword>
<evidence type="ECO:0000256" key="2">
    <source>
        <dbReference type="ARBA" id="ARBA00022692"/>
    </source>
</evidence>
<dbReference type="eggNOG" id="KOG3748">
    <property type="taxonomic scope" value="Eukaryota"/>
</dbReference>
<evidence type="ECO:0000313" key="9">
    <source>
        <dbReference type="Proteomes" id="UP000002280"/>
    </source>
</evidence>
<dbReference type="GO" id="GO:0016020">
    <property type="term" value="C:membrane"/>
    <property type="evidence" value="ECO:0007669"/>
    <property type="project" value="UniProtKB-SubCell"/>
</dbReference>
<keyword evidence="9" id="KW-1185">Reference proteome</keyword>
<reference evidence="8" key="2">
    <citation type="submission" date="2025-08" db="UniProtKB">
        <authorList>
            <consortium name="Ensembl"/>
        </authorList>
    </citation>
    <scope>IDENTIFICATION</scope>
</reference>
<dbReference type="GO" id="GO:0005615">
    <property type="term" value="C:extracellular space"/>
    <property type="evidence" value="ECO:0000318"/>
    <property type="project" value="GO_Central"/>
</dbReference>
<dbReference type="HOGENOM" id="CLU_033162_1_1_1"/>
<name>F7CNX3_MONDO</name>
<evidence type="ECO:0000259" key="7">
    <source>
        <dbReference type="Pfam" id="PF10223"/>
    </source>
</evidence>
<dbReference type="Ensembl" id="ENSMODT00000004893.4">
    <property type="protein sequence ID" value="ENSMODP00000004790.4"/>
    <property type="gene ID" value="ENSMODG00000003909.4"/>
</dbReference>
<evidence type="ECO:0000256" key="6">
    <source>
        <dbReference type="ARBA" id="ARBA00044953"/>
    </source>
</evidence>
<comment type="similarity">
    <text evidence="6">Belongs to the menorin family.</text>
</comment>
<evidence type="ECO:0000256" key="4">
    <source>
        <dbReference type="ARBA" id="ARBA00023136"/>
    </source>
</evidence>
<evidence type="ECO:0000256" key="5">
    <source>
        <dbReference type="ARBA" id="ARBA00044104"/>
    </source>
</evidence>
<dbReference type="GeneTree" id="ENSGT00530000063681"/>
<feature type="domain" description="Menorin-like" evidence="7">
    <location>
        <begin position="42"/>
        <end position="281"/>
    </location>
</feature>
<sequence length="298" mass="33416">CVPVHSFDEDHVLNPSLGCESCRPDGDMMDYLLSTGDISHRDGLLVTWHHAANNRSEMETALSSDVMVLEADVNVEGLGTANETGIPIMAHPPAIYSDNTLEQWLEAVLPRSRKGIKLDFKNIKAVGPSLDLLRNQTEEGRIQRPVWINADVLDGPNVPIPVAVNATQFLTLVQEKYPNATLSLGWTTLYISLFPNRTYTQAMIEKMHQLVAALPQKVTFPVRAVMARAAWSHFSWLLRQSERYSLTLWQGGSDPVTVDDLLYIRNHSAPHQIYYDLFEPILSQFKQLVQKKSGPSRG</sequence>
<dbReference type="Bgee" id="ENSMODG00000003909">
    <property type="expression patterns" value="Expressed in adult mammalian kidney and 5 other cell types or tissues"/>
</dbReference>
<dbReference type="PANTHER" id="PTHR21184">
    <property type="entry name" value="MENORIN (DENDRITIC BRANCHING PROTEIN)"/>
    <property type="match status" value="1"/>
</dbReference>
<comment type="subcellular location">
    <subcellularLocation>
        <location evidence="1">Membrane</location>
        <topology evidence="1">Single-pass membrane protein</topology>
    </subcellularLocation>
</comment>
<reference evidence="8" key="3">
    <citation type="submission" date="2025-09" db="UniProtKB">
        <authorList>
            <consortium name="Ensembl"/>
        </authorList>
    </citation>
    <scope>IDENTIFICATION</scope>
</reference>
<dbReference type="AlphaFoldDB" id="F7CNX3"/>
<evidence type="ECO:0000256" key="3">
    <source>
        <dbReference type="ARBA" id="ARBA00022989"/>
    </source>
</evidence>
<organism evidence="8 9">
    <name type="scientific">Monodelphis domestica</name>
    <name type="common">Gray short-tailed opossum</name>
    <dbReference type="NCBI Taxonomy" id="13616"/>
    <lineage>
        <taxon>Eukaryota</taxon>
        <taxon>Metazoa</taxon>
        <taxon>Chordata</taxon>
        <taxon>Craniata</taxon>
        <taxon>Vertebrata</taxon>
        <taxon>Euteleostomi</taxon>
        <taxon>Mammalia</taxon>
        <taxon>Metatheria</taxon>
        <taxon>Didelphimorphia</taxon>
        <taxon>Didelphidae</taxon>
        <taxon>Monodelphis</taxon>
    </lineage>
</organism>